<keyword evidence="1" id="KW-0547">Nucleotide-binding</keyword>
<dbReference type="InterPro" id="IPR027417">
    <property type="entry name" value="P-loop_NTPase"/>
</dbReference>
<dbReference type="Pfam" id="PF00071">
    <property type="entry name" value="Ras"/>
    <property type="match status" value="1"/>
</dbReference>
<dbReference type="CDD" id="cd00154">
    <property type="entry name" value="Rab"/>
    <property type="match status" value="1"/>
</dbReference>
<dbReference type="Gene3D" id="3.40.50.300">
    <property type="entry name" value="P-loop containing nucleotide triphosphate hydrolases"/>
    <property type="match status" value="1"/>
</dbReference>
<evidence type="ECO:0000256" key="1">
    <source>
        <dbReference type="ARBA" id="ARBA00022741"/>
    </source>
</evidence>
<sequence>MTNTALKIIIVGESGVGKTCLLLRYVDNKFIFDHISTVGSDYRVKHTEINGEPIDLHIWDTAGQERFRSITKTYFNSAHGAIVVFDVSNRISFDNVSYWVNAVKEKDNSIQFILVGNKIDLKREITNEEAKEFADSLDIQYFETSAKDGTNITEAFQYLAEKAYKSIKPTKNQIIKPSVNVSETEKKKCDC</sequence>
<evidence type="ECO:0000256" key="2">
    <source>
        <dbReference type="ARBA" id="ARBA00023134"/>
    </source>
</evidence>
<reference evidence="3 4" key="1">
    <citation type="submission" date="2024-04" db="EMBL/GenBank/DDBJ databases">
        <title>Tritrichomonas musculus Genome.</title>
        <authorList>
            <person name="Alves-Ferreira E."/>
            <person name="Grigg M."/>
            <person name="Lorenzi H."/>
            <person name="Galac M."/>
        </authorList>
    </citation>
    <scope>NUCLEOTIDE SEQUENCE [LARGE SCALE GENOMIC DNA]</scope>
    <source>
        <strain evidence="3 4">EAF2021</strain>
    </source>
</reference>
<dbReference type="PANTHER" id="PTHR47977">
    <property type="entry name" value="RAS-RELATED PROTEIN RAB"/>
    <property type="match status" value="1"/>
</dbReference>
<dbReference type="SUPFAM" id="SSF52540">
    <property type="entry name" value="P-loop containing nucleoside triphosphate hydrolases"/>
    <property type="match status" value="1"/>
</dbReference>
<dbReference type="SMART" id="SM00173">
    <property type="entry name" value="RAS"/>
    <property type="match status" value="1"/>
</dbReference>
<evidence type="ECO:0000313" key="4">
    <source>
        <dbReference type="Proteomes" id="UP001470230"/>
    </source>
</evidence>
<name>A0ABR2L334_9EUKA</name>
<keyword evidence="2" id="KW-0342">GTP-binding</keyword>
<evidence type="ECO:0008006" key="5">
    <source>
        <dbReference type="Google" id="ProtNLM"/>
    </source>
</evidence>
<dbReference type="NCBIfam" id="TIGR00231">
    <property type="entry name" value="small_GTP"/>
    <property type="match status" value="1"/>
</dbReference>
<dbReference type="EMBL" id="JAPFFF010000002">
    <property type="protein sequence ID" value="KAK8897761.1"/>
    <property type="molecule type" value="Genomic_DNA"/>
</dbReference>
<dbReference type="PROSITE" id="PS51419">
    <property type="entry name" value="RAB"/>
    <property type="match status" value="1"/>
</dbReference>
<organism evidence="3 4">
    <name type="scientific">Tritrichomonas musculus</name>
    <dbReference type="NCBI Taxonomy" id="1915356"/>
    <lineage>
        <taxon>Eukaryota</taxon>
        <taxon>Metamonada</taxon>
        <taxon>Parabasalia</taxon>
        <taxon>Tritrichomonadida</taxon>
        <taxon>Tritrichomonadidae</taxon>
        <taxon>Tritrichomonas</taxon>
    </lineage>
</organism>
<comment type="caution">
    <text evidence="3">The sequence shown here is derived from an EMBL/GenBank/DDBJ whole genome shotgun (WGS) entry which is preliminary data.</text>
</comment>
<keyword evidence="4" id="KW-1185">Reference proteome</keyword>
<dbReference type="SMART" id="SM00176">
    <property type="entry name" value="RAN"/>
    <property type="match status" value="1"/>
</dbReference>
<dbReference type="PRINTS" id="PR00449">
    <property type="entry name" value="RASTRNSFRMNG"/>
</dbReference>
<proteinExistence type="predicted"/>
<gene>
    <name evidence="3" type="ORF">M9Y10_015727</name>
</gene>
<dbReference type="InterPro" id="IPR050227">
    <property type="entry name" value="Rab"/>
</dbReference>
<protein>
    <recommendedName>
        <fullName evidence="5">Small GTP-binding protein</fullName>
    </recommendedName>
</protein>
<dbReference type="PROSITE" id="PS51421">
    <property type="entry name" value="RAS"/>
    <property type="match status" value="1"/>
</dbReference>
<dbReference type="InterPro" id="IPR001806">
    <property type="entry name" value="Small_GTPase"/>
</dbReference>
<dbReference type="SMART" id="SM00174">
    <property type="entry name" value="RHO"/>
    <property type="match status" value="1"/>
</dbReference>
<dbReference type="Proteomes" id="UP001470230">
    <property type="component" value="Unassembled WGS sequence"/>
</dbReference>
<evidence type="ECO:0000313" key="3">
    <source>
        <dbReference type="EMBL" id="KAK8897761.1"/>
    </source>
</evidence>
<dbReference type="SMART" id="SM00175">
    <property type="entry name" value="RAB"/>
    <property type="match status" value="1"/>
</dbReference>
<accession>A0ABR2L334</accession>
<dbReference type="PROSITE" id="PS51420">
    <property type="entry name" value="RHO"/>
    <property type="match status" value="1"/>
</dbReference>
<dbReference type="InterPro" id="IPR005225">
    <property type="entry name" value="Small_GTP-bd"/>
</dbReference>